<evidence type="ECO:0000313" key="3">
    <source>
        <dbReference type="WBParaSite" id="Pan_g15077.t1"/>
    </source>
</evidence>
<keyword evidence="2" id="KW-1185">Reference proteome</keyword>
<accession>A0A7E4V0I7</accession>
<feature type="transmembrane region" description="Helical" evidence="1">
    <location>
        <begin position="184"/>
        <end position="205"/>
    </location>
</feature>
<feature type="transmembrane region" description="Helical" evidence="1">
    <location>
        <begin position="87"/>
        <end position="111"/>
    </location>
</feature>
<dbReference type="AlphaFoldDB" id="A0A7E4V0I7"/>
<protein>
    <submittedName>
        <fullName evidence="3">G_PROTEIN_RECEP_F1_2 domain-containing protein</fullName>
    </submittedName>
</protein>
<reference evidence="3" key="2">
    <citation type="submission" date="2020-10" db="UniProtKB">
        <authorList>
            <consortium name="WormBaseParasite"/>
        </authorList>
    </citation>
    <scope>IDENTIFICATION</scope>
</reference>
<name>A0A7E4V0I7_PANRE</name>
<feature type="transmembrane region" description="Helical" evidence="1">
    <location>
        <begin position="20"/>
        <end position="42"/>
    </location>
</feature>
<feature type="transmembrane region" description="Helical" evidence="1">
    <location>
        <begin position="263"/>
        <end position="286"/>
    </location>
</feature>
<keyword evidence="1" id="KW-0472">Membrane</keyword>
<feature type="transmembrane region" description="Helical" evidence="1">
    <location>
        <begin position="54"/>
        <end position="81"/>
    </location>
</feature>
<feature type="transmembrane region" description="Helical" evidence="1">
    <location>
        <begin position="132"/>
        <end position="155"/>
    </location>
</feature>
<dbReference type="WBParaSite" id="Pan_g15077.t1">
    <property type="protein sequence ID" value="Pan_g15077.t1"/>
    <property type="gene ID" value="Pan_g15077"/>
</dbReference>
<reference evidence="2" key="1">
    <citation type="journal article" date="2013" name="Genetics">
        <title>The draft genome and transcriptome of Panagrellus redivivus are shaped by the harsh demands of a free-living lifestyle.</title>
        <authorList>
            <person name="Srinivasan J."/>
            <person name="Dillman A.R."/>
            <person name="Macchietto M.G."/>
            <person name="Heikkinen L."/>
            <person name="Lakso M."/>
            <person name="Fracchia K.M."/>
            <person name="Antoshechkin I."/>
            <person name="Mortazavi A."/>
            <person name="Wong G."/>
            <person name="Sternberg P.W."/>
        </authorList>
    </citation>
    <scope>NUCLEOTIDE SEQUENCE [LARGE SCALE GENOMIC DNA]</scope>
    <source>
        <strain evidence="2">MT8872</strain>
    </source>
</reference>
<evidence type="ECO:0000256" key="1">
    <source>
        <dbReference type="SAM" id="Phobius"/>
    </source>
</evidence>
<proteinExistence type="predicted"/>
<keyword evidence="1" id="KW-1133">Transmembrane helix</keyword>
<feature type="transmembrane region" description="Helical" evidence="1">
    <location>
        <begin position="225"/>
        <end position="243"/>
    </location>
</feature>
<sequence>MNPVDTSAHKYSVVVGVYSFIFAATTVSFLATLLTFRIIHVLPRKRRSEIPKSMWIYLGSMIILNLAMLQHSACMTIMWAVSSKFHYIGFYITGLIDHCLLPAIPASVFFLTFDRCLIVALKSSWTDKRRTILAAVNIAVMVILAIPNLVLPLLYRYYSVPPGCVAFACLQLNASRVTYTATKILTIVLNVIVGIAFLVLVYIFYRSHEGFSKHTSFSGKMGEQMILRILIFEALFDLIPHIVDMTWISVTGFTPFVNFGPYSRVIVSVDNILTSVTNLYAFYVMYKKTRIVGMTASEIMTNIISGKDNGANVVIVGGPGTSQHTNHCHYPVKK</sequence>
<evidence type="ECO:0000313" key="2">
    <source>
        <dbReference type="Proteomes" id="UP000492821"/>
    </source>
</evidence>
<dbReference type="Proteomes" id="UP000492821">
    <property type="component" value="Unassembled WGS sequence"/>
</dbReference>
<keyword evidence="1" id="KW-0812">Transmembrane</keyword>
<organism evidence="2 3">
    <name type="scientific">Panagrellus redivivus</name>
    <name type="common">Microworm</name>
    <dbReference type="NCBI Taxonomy" id="6233"/>
    <lineage>
        <taxon>Eukaryota</taxon>
        <taxon>Metazoa</taxon>
        <taxon>Ecdysozoa</taxon>
        <taxon>Nematoda</taxon>
        <taxon>Chromadorea</taxon>
        <taxon>Rhabditida</taxon>
        <taxon>Tylenchina</taxon>
        <taxon>Panagrolaimomorpha</taxon>
        <taxon>Panagrolaimoidea</taxon>
        <taxon>Panagrolaimidae</taxon>
        <taxon>Panagrellus</taxon>
    </lineage>
</organism>